<dbReference type="Gene3D" id="1.20.120.20">
    <property type="entry name" value="Apolipoprotein"/>
    <property type="match status" value="1"/>
</dbReference>
<name>F4XS33_9CYAN</name>
<evidence type="ECO:0000256" key="2">
    <source>
        <dbReference type="SAM" id="MobiDB-lite"/>
    </source>
</evidence>
<reference evidence="4" key="1">
    <citation type="journal article" date="2011" name="Proc. Natl. Acad. Sci. U.S.A.">
        <title>Genomic insights into the physiology and ecology of the marine filamentous cyanobacterium Lyngbya majuscula.</title>
        <authorList>
            <person name="Jones A.C."/>
            <person name="Monroe E.A."/>
            <person name="Podell S."/>
            <person name="Hess W.R."/>
            <person name="Klages S."/>
            <person name="Esquenazi E."/>
            <person name="Niessen S."/>
            <person name="Hoover H."/>
            <person name="Rothmann M."/>
            <person name="Lasken R.S."/>
            <person name="Yates J.R.III."/>
            <person name="Reinhardt R."/>
            <person name="Kube M."/>
            <person name="Burkart M.D."/>
            <person name="Allen E.E."/>
            <person name="Dorrestein P.C."/>
            <person name="Gerwick W.H."/>
            <person name="Gerwick L."/>
        </authorList>
    </citation>
    <scope>NUCLEOTIDE SEQUENCE [LARGE SCALE GENOMIC DNA]</scope>
    <source>
        <strain evidence="4">3L</strain>
    </source>
</reference>
<gene>
    <name evidence="3" type="ORF">LYNGBM3L_06060</name>
</gene>
<proteinExistence type="predicted"/>
<organism evidence="3 4">
    <name type="scientific">Moorena producens 3L</name>
    <dbReference type="NCBI Taxonomy" id="489825"/>
    <lineage>
        <taxon>Bacteria</taxon>
        <taxon>Bacillati</taxon>
        <taxon>Cyanobacteriota</taxon>
        <taxon>Cyanophyceae</taxon>
        <taxon>Coleofasciculales</taxon>
        <taxon>Coleofasciculaceae</taxon>
        <taxon>Moorena</taxon>
    </lineage>
</organism>
<dbReference type="SUPFAM" id="SSF58113">
    <property type="entry name" value="Apolipoprotein A-I"/>
    <property type="match status" value="1"/>
</dbReference>
<evidence type="ECO:0000313" key="3">
    <source>
        <dbReference type="EMBL" id="EGJ32625.1"/>
    </source>
</evidence>
<evidence type="ECO:0000256" key="1">
    <source>
        <dbReference type="SAM" id="Coils"/>
    </source>
</evidence>
<feature type="region of interest" description="Disordered" evidence="2">
    <location>
        <begin position="842"/>
        <end position="862"/>
    </location>
</feature>
<evidence type="ECO:0000313" key="4">
    <source>
        <dbReference type="Proteomes" id="UP000003959"/>
    </source>
</evidence>
<accession>F4XS33</accession>
<keyword evidence="4" id="KW-1185">Reference proteome</keyword>
<sequence>MALSIVDKLKDINPQVAFADAQNQCTQAESTVAQLGQNGLPDVGNYQQQIEKQLPQVDLTNVKNIISQVPLSAEELKAELSGKINQLTEINFDSLTAAIPLPKAADFGDLTIADEIKKTIGSLTEDLTGSFSIGDLPTDTKTIFGEFEEFVTKAGMLPVRTLDVLFKALKKFLDKLSDPDELLKKIDSQALTEIFKEQINSLAEQLPSKALSRIEMNIEDRIKLIAEYKQLLGSLKDPTSLKKEQFPKLRKSIGAIARKIESLDASTDTALANLQNFNITNFQTALEELISTAGDGATTGALVPFFNKIKTYIETLTAKVKTITDKLREFAQKIPEVIEQAISKVKEIATKVTQGIADKIKQGEELLNTVKSYIKEIIQKIKQFIETTSRKSQELVKPFKKGCNQASTTIVGKVDEFSGEIKKQTKKIEDSINDVNNKIKNQLNQEQLENKIKDLFEKVTAILNSPQITNALKDAEEGMGTITENLKKVSLKPAFQVVVTKSNGLEKELKAVDVSTLSTPVKTALKVGTEVIKAVDVPGVVNPELKAAFDEILAPLDNIVALMEGEFHKIDDKIESLQPGTLVVKFLDPYLTPLVDKLNEYKPSILLQPVKDFYNNLLEKLEVINPKQLLDLLEELYQKLLGVIESLSPTMITDFLNQQLATVKTHLDNLPVEKLVGKVTDGLSQVDKLMADIGLSDVLKSDFWKTLQDILKLKFTDKIKEVNNIRNKIVDQVNAVDEQGLTQQLQQLQTAIATYTETPNLATDGVAGQVKAYHQAVETLAAPAASLPTPPAKIAVDYEDLRKRLENLYHKFTYTSPQEVTKTSPQSLQEVLKQLNTIVTDTTRLQGNESQRDRLQQSANRTSPQQVIAHFKKVIPDELNRQIVNPLREILLALDELLKQPRTVLGDINNVINSIEKAPEQLVEILSKVAKTLGDQIRQAINGLKEAIDSLSKEVVKAIEGTYQTISETLNYLRPKLLLNSFDESDFKDINSLIKKIATPEDKVFKDKVSEYINSKLSDQTKSLLTANKPGTKQAVIKELNNLLIQKDFYNEQQFEQVTLTTEVKVLSLGDYKSDLGDLVHFNRLLIEANYPQELVMNMESIFPYLKDKLKEIYPQTIVDELDQLHGKIIQLLRDIPEAVGDALDSQYQQEVVKKTKDLREAINKLFAELRQRLEALKSELDIGLEDVADSFDRLLNALPV</sequence>
<dbReference type="eggNOG" id="COG1196">
    <property type="taxonomic scope" value="Bacteria"/>
</dbReference>
<dbReference type="Proteomes" id="UP000003959">
    <property type="component" value="Unassembled WGS sequence"/>
</dbReference>
<feature type="coiled-coil region" evidence="1">
    <location>
        <begin position="1160"/>
        <end position="1187"/>
    </location>
</feature>
<dbReference type="AlphaFoldDB" id="F4XS33"/>
<feature type="coiled-coil region" evidence="1">
    <location>
        <begin position="425"/>
        <end position="465"/>
    </location>
</feature>
<protein>
    <submittedName>
        <fullName evidence="3">Uncharacterized protein</fullName>
    </submittedName>
</protein>
<dbReference type="RefSeq" id="WP_008184361.1">
    <property type="nucleotide sequence ID" value="NZ_GL890908.1"/>
</dbReference>
<dbReference type="HOGENOM" id="CLU_270720_0_0_3"/>
<keyword evidence="1" id="KW-0175">Coiled coil</keyword>
<dbReference type="EMBL" id="GL890908">
    <property type="protein sequence ID" value="EGJ32625.1"/>
    <property type="molecule type" value="Genomic_DNA"/>
</dbReference>